<keyword evidence="1" id="KW-0393">Immunoglobulin domain</keyword>
<dbReference type="OrthoDB" id="6136057at2759"/>
<dbReference type="CDD" id="cd00063">
    <property type="entry name" value="FN3"/>
    <property type="match status" value="5"/>
</dbReference>
<dbReference type="Gene3D" id="2.60.40.10">
    <property type="entry name" value="Immunoglobulins"/>
    <property type="match status" value="6"/>
</dbReference>
<name>A0A3P8HT11_9TREM</name>
<feature type="region of interest" description="Disordered" evidence="2">
    <location>
        <begin position="193"/>
        <end position="251"/>
    </location>
</feature>
<dbReference type="FunFam" id="2.60.40.10:FF:000160">
    <property type="entry name" value="Titin a"/>
    <property type="match status" value="1"/>
</dbReference>
<dbReference type="PANTHER" id="PTHR14340">
    <property type="entry name" value="MICROFIBRIL-ASSOCIATED GLYCOPROTEIN 3"/>
    <property type="match status" value="1"/>
</dbReference>
<dbReference type="InterPro" id="IPR003961">
    <property type="entry name" value="FN3_dom"/>
</dbReference>
<dbReference type="PANTHER" id="PTHR14340:SF9">
    <property type="entry name" value="FIBRONECTIN TYPE-III DOMAIN-CONTAINING PROTEIN"/>
    <property type="match status" value="1"/>
</dbReference>
<dbReference type="Proteomes" id="UP000272942">
    <property type="component" value="Unassembled WGS sequence"/>
</dbReference>
<evidence type="ECO:0000256" key="1">
    <source>
        <dbReference type="ARBA" id="ARBA00023319"/>
    </source>
</evidence>
<dbReference type="SUPFAM" id="SSF48726">
    <property type="entry name" value="Immunoglobulin"/>
    <property type="match status" value="2"/>
</dbReference>
<dbReference type="Pfam" id="PF00041">
    <property type="entry name" value="fn3"/>
    <property type="match status" value="4"/>
</dbReference>
<feature type="domain" description="Fibronectin type-III" evidence="3">
    <location>
        <begin position="98"/>
        <end position="193"/>
    </location>
</feature>
<accession>A0A3P8HT11</accession>
<feature type="compositionally biased region" description="Basic and acidic residues" evidence="2">
    <location>
        <begin position="230"/>
        <end position="240"/>
    </location>
</feature>
<feature type="region of interest" description="Disordered" evidence="2">
    <location>
        <begin position="393"/>
        <end position="413"/>
    </location>
</feature>
<evidence type="ECO:0000259" key="3">
    <source>
        <dbReference type="PROSITE" id="PS50853"/>
    </source>
</evidence>
<evidence type="ECO:0000313" key="5">
    <source>
        <dbReference type="Proteomes" id="UP000272942"/>
    </source>
</evidence>
<dbReference type="AlphaFoldDB" id="A0A3P8HT11"/>
<dbReference type="InterPro" id="IPR036116">
    <property type="entry name" value="FN3_sf"/>
</dbReference>
<feature type="region of interest" description="Disordered" evidence="2">
    <location>
        <begin position="26"/>
        <end position="55"/>
    </location>
</feature>
<dbReference type="SMART" id="SM00060">
    <property type="entry name" value="FN3"/>
    <property type="match status" value="5"/>
</dbReference>
<evidence type="ECO:0000313" key="4">
    <source>
        <dbReference type="EMBL" id="VDP93910.1"/>
    </source>
</evidence>
<reference evidence="4 5" key="1">
    <citation type="submission" date="2018-11" db="EMBL/GenBank/DDBJ databases">
        <authorList>
            <consortium name="Pathogen Informatics"/>
        </authorList>
    </citation>
    <scope>NUCLEOTIDE SEQUENCE [LARGE SCALE GENOMIC DNA]</scope>
    <source>
        <strain evidence="4 5">Egypt</strain>
    </source>
</reference>
<dbReference type="EMBL" id="UZAN01065203">
    <property type="protein sequence ID" value="VDP93910.1"/>
    <property type="molecule type" value="Genomic_DNA"/>
</dbReference>
<dbReference type="InterPro" id="IPR036179">
    <property type="entry name" value="Ig-like_dom_sf"/>
</dbReference>
<evidence type="ECO:0000256" key="2">
    <source>
        <dbReference type="SAM" id="MobiDB-lite"/>
    </source>
</evidence>
<gene>
    <name evidence="4" type="ORF">ECPE_LOCUS16638</name>
</gene>
<feature type="region of interest" description="Disordered" evidence="2">
    <location>
        <begin position="270"/>
        <end position="337"/>
    </location>
</feature>
<feature type="domain" description="Fibronectin type-III" evidence="3">
    <location>
        <begin position="196"/>
        <end position="288"/>
    </location>
</feature>
<keyword evidence="5" id="KW-1185">Reference proteome</keyword>
<dbReference type="InterPro" id="IPR013783">
    <property type="entry name" value="Ig-like_fold"/>
</dbReference>
<feature type="domain" description="Fibronectin type-III" evidence="3">
    <location>
        <begin position="303"/>
        <end position="401"/>
    </location>
</feature>
<dbReference type="PROSITE" id="PS50853">
    <property type="entry name" value="FN3"/>
    <property type="match status" value="5"/>
</dbReference>
<dbReference type="PRINTS" id="PR00014">
    <property type="entry name" value="FNTYPEIII"/>
</dbReference>
<feature type="domain" description="Fibronectin type-III" evidence="3">
    <location>
        <begin position="407"/>
        <end position="500"/>
    </location>
</feature>
<feature type="compositionally biased region" description="Pro residues" evidence="2">
    <location>
        <begin position="37"/>
        <end position="47"/>
    </location>
</feature>
<dbReference type="SUPFAM" id="SSF49265">
    <property type="entry name" value="Fibronectin type III"/>
    <property type="match status" value="3"/>
</dbReference>
<dbReference type="FunFam" id="2.60.40.10:FF:000003">
    <property type="entry name" value="Titin isoform E"/>
    <property type="match status" value="1"/>
</dbReference>
<proteinExistence type="predicted"/>
<protein>
    <recommendedName>
        <fullName evidence="3">Fibronectin type-III domain-containing protein</fullName>
    </recommendedName>
</protein>
<dbReference type="FunFam" id="2.60.40.10:FF:000127">
    <property type="entry name" value="titin isoform X1"/>
    <property type="match status" value="2"/>
</dbReference>
<sequence length="620" mass="67595">MRLAAAWFGHPQPTMVWTLNDKTVKPDGKNVIESSEPLPPPTHPGPGGPLEQSPGATEVLTVPKARRADTGEYKLTLMNDQGQTSTTCKVEVIDVPAAPSGPLEATDVKADEITLHWKAPEDDGGEPITNYVLEKKPKNSDNWEKVSGFLHGTTATVRNLEEGKEYDFRVMAENAMGVSEPLTTDHAIKAKHPFDPPSGMDKPTVEDTTDDSVTIAWNPPRKGPVTGYVVEKRPKGDKNWTKKSTGQGGNDKEWHAFKVEVTPNEVIVTDTKAEKEDSGPLQITLKNEKGEATAPVTLKVQGPPEPPKGPLEVTDVRGDSCKLSWNPPADNGGSPVTNYIVEKMDTKTGEWTPVSRFVRQPEYEVTGLEEGNNYKFRVRAENELGVSEPLEAERSIKAENPATAPDSPSNVNVVDVDSDKVKLEWSKPRNDGGRKVTGYVVEYKPLNATEWERIPVVKEPTATVDGLKKGEKYVFRVAAKNDVGTGEPSRPTKPVECKPKYTTADGPGQPSVDDVGKNFVDLSWPKPLKDGGSRITGYVVEKRKKNAPDWEPATPGGKPVSGNQAHIEDLDENGEYEFRVRPVNAAGVGAPSDPTPLVKVKPKYGKWTKHTILSASPPRS</sequence>
<feature type="region of interest" description="Disordered" evidence="2">
    <location>
        <begin position="482"/>
        <end position="518"/>
    </location>
</feature>
<feature type="region of interest" description="Disordered" evidence="2">
    <location>
        <begin position="545"/>
        <end position="565"/>
    </location>
</feature>
<organism evidence="4 5">
    <name type="scientific">Echinostoma caproni</name>
    <dbReference type="NCBI Taxonomy" id="27848"/>
    <lineage>
        <taxon>Eukaryota</taxon>
        <taxon>Metazoa</taxon>
        <taxon>Spiralia</taxon>
        <taxon>Lophotrochozoa</taxon>
        <taxon>Platyhelminthes</taxon>
        <taxon>Trematoda</taxon>
        <taxon>Digenea</taxon>
        <taxon>Plagiorchiida</taxon>
        <taxon>Echinostomata</taxon>
        <taxon>Echinostomatoidea</taxon>
        <taxon>Echinostomatidae</taxon>
        <taxon>Echinostoma</taxon>
    </lineage>
</organism>
<feature type="domain" description="Fibronectin type-III" evidence="3">
    <location>
        <begin position="506"/>
        <end position="603"/>
    </location>
</feature>